<dbReference type="OMA" id="GWHRSYN"/>
<organism evidence="7 8">
    <name type="scientific">Dekkera bruxellensis</name>
    <name type="common">Brettanomyces custersii</name>
    <dbReference type="NCBI Taxonomy" id="5007"/>
    <lineage>
        <taxon>Eukaryota</taxon>
        <taxon>Fungi</taxon>
        <taxon>Dikarya</taxon>
        <taxon>Ascomycota</taxon>
        <taxon>Saccharomycotina</taxon>
        <taxon>Pichiomycetes</taxon>
        <taxon>Pichiales</taxon>
        <taxon>Pichiaceae</taxon>
        <taxon>Brettanomyces</taxon>
    </lineage>
</organism>
<dbReference type="GO" id="GO:0006506">
    <property type="term" value="P:GPI anchor biosynthetic process"/>
    <property type="evidence" value="ECO:0007669"/>
    <property type="project" value="TreeGrafter"/>
</dbReference>
<evidence type="ECO:0000313" key="7">
    <source>
        <dbReference type="EMBL" id="VUG18213.1"/>
    </source>
</evidence>
<sequence>MNWSSISYFLSLEALDYRLGPSKDPKHRQQIIKSATPSRWNTLEFRIYYVCFAIVVPLMIRAGMTASNETNPNYPIYQGILSKGWIFGRKVDNSDSQYRFFRDNLVQIAALLILHCGSRHLVNCIHRTSRTSFDLICGLIFLFAIHGFNCLKILFHVTIEFFLGKVAKKSHRLGIILLWIYGVSTLFINDKYRLVRFGQLWSPLSFMDSFTGLVARWDVFFNFTLLKMLSFNLDYIKRMNDISEGVASVALQSHKAKLSDETEEIPLNDKSLEDKESINAETTAEAQMIDEMLVNDRRRMDAPFPISDYSFSNYLAYCFYTPLFIAGPIITFNDYLFQSRHTLPSVTWKRTALYGIRLLGCILMMEVILHYLYVVAVSKAHAWRGDTPFEISMIGLFNLNIIWLKLLIPWRIFRFWALCDGIDPPENMIRCVDNNYSALQFWRAWHRSYNKWIIKYIYIPLGGSHNRILASLAVFSFVAIWHDIELRLLIWGWLIVVFLLPEIILTKLFNPYRGKSWYRFVCGLGAVGNIWLMMLANIYGFCLGKEGSKQLLNDMLTTQHGLGFFVIACICLGIAVQVMFEQRESEMRRGIYVKC</sequence>
<feature type="transmembrane region" description="Helical" evidence="6">
    <location>
        <begin position="488"/>
        <end position="505"/>
    </location>
</feature>
<feature type="transmembrane region" description="Helical" evidence="6">
    <location>
        <begin position="314"/>
        <end position="337"/>
    </location>
</feature>
<keyword evidence="4 6" id="KW-1133">Transmembrane helix</keyword>
<dbReference type="Pfam" id="PF03062">
    <property type="entry name" value="MBOAT"/>
    <property type="match status" value="1"/>
</dbReference>
<evidence type="ECO:0000256" key="5">
    <source>
        <dbReference type="ARBA" id="ARBA00023136"/>
    </source>
</evidence>
<accession>A0A7D9CYD7</accession>
<comment type="similarity">
    <text evidence="2">Belongs to the membrane-bound acyltransferase family.</text>
</comment>
<evidence type="ECO:0000313" key="8">
    <source>
        <dbReference type="Proteomes" id="UP000478008"/>
    </source>
</evidence>
<dbReference type="GO" id="GO:0008374">
    <property type="term" value="F:O-acyltransferase activity"/>
    <property type="evidence" value="ECO:0007669"/>
    <property type="project" value="TreeGrafter"/>
</dbReference>
<feature type="transmembrane region" description="Helical" evidence="6">
    <location>
        <begin position="358"/>
        <end position="377"/>
    </location>
</feature>
<proteinExistence type="inferred from homology"/>
<keyword evidence="8" id="KW-1185">Reference proteome</keyword>
<dbReference type="EMBL" id="CABFWN010000003">
    <property type="protein sequence ID" value="VUG18213.1"/>
    <property type="molecule type" value="Genomic_DNA"/>
</dbReference>
<protein>
    <submittedName>
        <fullName evidence="7">DEBR0S3_04984g1_1</fullName>
    </submittedName>
</protein>
<feature type="transmembrane region" description="Helical" evidence="6">
    <location>
        <begin position="561"/>
        <end position="580"/>
    </location>
</feature>
<dbReference type="PANTHER" id="PTHR13285:SF18">
    <property type="entry name" value="PROTEIN-CYSTEINE N-PALMITOYLTRANSFERASE RASP"/>
    <property type="match status" value="1"/>
</dbReference>
<keyword evidence="5 6" id="KW-0472">Membrane</keyword>
<gene>
    <name evidence="7" type="primary">GUP1</name>
    <name evidence="7" type="ORF">DEBR0S3_04984G</name>
</gene>
<evidence type="ECO:0000256" key="3">
    <source>
        <dbReference type="ARBA" id="ARBA00022692"/>
    </source>
</evidence>
<dbReference type="InterPro" id="IPR004299">
    <property type="entry name" value="MBOAT_fam"/>
</dbReference>
<dbReference type="Proteomes" id="UP000478008">
    <property type="component" value="Unassembled WGS sequence"/>
</dbReference>
<feature type="transmembrane region" description="Helical" evidence="6">
    <location>
        <begin position="47"/>
        <end position="64"/>
    </location>
</feature>
<feature type="transmembrane region" description="Helical" evidence="6">
    <location>
        <begin position="135"/>
        <end position="159"/>
    </location>
</feature>
<reference evidence="7 8" key="1">
    <citation type="submission" date="2019-07" db="EMBL/GenBank/DDBJ databases">
        <authorList>
            <person name="Friedrich A."/>
            <person name="Schacherer J."/>
        </authorList>
    </citation>
    <scope>NUCLEOTIDE SEQUENCE [LARGE SCALE GENOMIC DNA]</scope>
</reference>
<name>A0A7D9CYD7_DEKBR</name>
<dbReference type="GO" id="GO:0005783">
    <property type="term" value="C:endoplasmic reticulum"/>
    <property type="evidence" value="ECO:0007669"/>
    <property type="project" value="TreeGrafter"/>
</dbReference>
<feature type="transmembrane region" description="Helical" evidence="6">
    <location>
        <begin position="171"/>
        <end position="188"/>
    </location>
</feature>
<dbReference type="GO" id="GO:0016020">
    <property type="term" value="C:membrane"/>
    <property type="evidence" value="ECO:0007669"/>
    <property type="project" value="UniProtKB-SubCell"/>
</dbReference>
<evidence type="ECO:0000256" key="6">
    <source>
        <dbReference type="SAM" id="Phobius"/>
    </source>
</evidence>
<comment type="subcellular location">
    <subcellularLocation>
        <location evidence="1">Membrane</location>
        <topology evidence="1">Multi-pass membrane protein</topology>
    </subcellularLocation>
</comment>
<evidence type="ECO:0000256" key="1">
    <source>
        <dbReference type="ARBA" id="ARBA00004141"/>
    </source>
</evidence>
<dbReference type="AlphaFoldDB" id="A0A7D9CYD7"/>
<evidence type="ECO:0000256" key="2">
    <source>
        <dbReference type="ARBA" id="ARBA00010323"/>
    </source>
</evidence>
<feature type="transmembrane region" description="Helical" evidence="6">
    <location>
        <begin position="456"/>
        <end position="482"/>
    </location>
</feature>
<feature type="transmembrane region" description="Helical" evidence="6">
    <location>
        <begin position="517"/>
        <end position="541"/>
    </location>
</feature>
<evidence type="ECO:0000256" key="4">
    <source>
        <dbReference type="ARBA" id="ARBA00022989"/>
    </source>
</evidence>
<keyword evidence="3 6" id="KW-0812">Transmembrane</keyword>
<dbReference type="InterPro" id="IPR051085">
    <property type="entry name" value="MB_O-acyltransferase"/>
</dbReference>
<dbReference type="PANTHER" id="PTHR13285">
    <property type="entry name" value="ACYLTRANSFERASE"/>
    <property type="match status" value="1"/>
</dbReference>